<evidence type="ECO:0000259" key="7">
    <source>
        <dbReference type="Pfam" id="PF00999"/>
    </source>
</evidence>
<feature type="domain" description="Cation/H+ exchanger transmembrane" evidence="7">
    <location>
        <begin position="10"/>
        <end position="367"/>
    </location>
</feature>
<dbReference type="AlphaFoldDB" id="A0A3R9MPW2"/>
<feature type="transmembrane region" description="Helical" evidence="6">
    <location>
        <begin position="350"/>
        <end position="369"/>
    </location>
</feature>
<evidence type="ECO:0000256" key="2">
    <source>
        <dbReference type="ARBA" id="ARBA00022692"/>
    </source>
</evidence>
<feature type="transmembrane region" description="Helical" evidence="6">
    <location>
        <begin position="317"/>
        <end position="338"/>
    </location>
</feature>
<dbReference type="STRING" id="32002.BVK87_02585"/>
<sequence length="406" mass="43174">MDLILILLLAAVLCVPVTQQLGLGAIPGYLIAGVLVGPSCLKLVTNVDTMIGVSQWGVVMMLFIIGLELSPKRLWAMRNEVFVLGSMQMLVCGLLLGVVFGAALRHLAGMGWQAAVLCGLSLALSSTAVALRLLEERGLTRMPLGRSALGLLLFQDMAAIPMLLAAGLLGSDGTSAPSFKEALIAVVVVAVAYRLRLLGWAAKAQLNELFTAAALLMVVGAAQLFDYAGLSAGLGGFLVGVLMAESRYRDELEKAIDPFKGLLLGLFFVAIGMSVNLRVVEHHWIFIIVGVTSLLLVKGLVLYGFARFLGLPRYHRLLFAVALAQGGEFSFAIFNEAWDNHLVDLEQRDVLSVVVAISMGVVPVLIKLLERIPENRGGMADLPTADPPEAVPETRPSSQGGKPPAA</sequence>
<feature type="region of interest" description="Disordered" evidence="5">
    <location>
        <begin position="378"/>
        <end position="406"/>
    </location>
</feature>
<dbReference type="Pfam" id="PF00999">
    <property type="entry name" value="Na_H_Exchanger"/>
    <property type="match status" value="1"/>
</dbReference>
<dbReference type="InterPro" id="IPR006153">
    <property type="entry name" value="Cation/H_exchanger_TM"/>
</dbReference>
<feature type="transmembrane region" description="Helical" evidence="6">
    <location>
        <begin position="283"/>
        <end position="305"/>
    </location>
</feature>
<dbReference type="RefSeq" id="WP_062679752.1">
    <property type="nucleotide sequence ID" value="NZ_BLWG01000031.1"/>
</dbReference>
<evidence type="ECO:0000313" key="9">
    <source>
        <dbReference type="Proteomes" id="UP000509782"/>
    </source>
</evidence>
<accession>A0A3R9MPW2</accession>
<dbReference type="PANTHER" id="PTHR46157">
    <property type="entry name" value="K(+) EFFLUX ANTIPORTER 3, CHLOROPLASTIC"/>
    <property type="match status" value="1"/>
</dbReference>
<evidence type="ECO:0000256" key="6">
    <source>
        <dbReference type="SAM" id="Phobius"/>
    </source>
</evidence>
<dbReference type="PANTHER" id="PTHR46157:SF4">
    <property type="entry name" value="K(+) EFFLUX ANTIPORTER 3, CHLOROPLASTIC"/>
    <property type="match status" value="1"/>
</dbReference>
<dbReference type="OrthoDB" id="9781411at2"/>
<organism evidence="8 9">
    <name type="scientific">Achromobacter denitrificans</name>
    <name type="common">Alcaligenes denitrificans</name>
    <dbReference type="NCBI Taxonomy" id="32002"/>
    <lineage>
        <taxon>Bacteria</taxon>
        <taxon>Pseudomonadati</taxon>
        <taxon>Pseudomonadota</taxon>
        <taxon>Betaproteobacteria</taxon>
        <taxon>Burkholderiales</taxon>
        <taxon>Alcaligenaceae</taxon>
        <taxon>Achromobacter</taxon>
    </lineage>
</organism>
<gene>
    <name evidence="8" type="ORF">FOC81_22480</name>
</gene>
<dbReference type="GO" id="GO:0005886">
    <property type="term" value="C:plasma membrane"/>
    <property type="evidence" value="ECO:0007669"/>
    <property type="project" value="TreeGrafter"/>
</dbReference>
<feature type="transmembrane region" description="Helical" evidence="6">
    <location>
        <begin position="51"/>
        <end position="69"/>
    </location>
</feature>
<evidence type="ECO:0000256" key="1">
    <source>
        <dbReference type="ARBA" id="ARBA00004141"/>
    </source>
</evidence>
<evidence type="ECO:0000256" key="3">
    <source>
        <dbReference type="ARBA" id="ARBA00022989"/>
    </source>
</evidence>
<evidence type="ECO:0000313" key="8">
    <source>
        <dbReference type="EMBL" id="QKQ49323.1"/>
    </source>
</evidence>
<keyword evidence="3 6" id="KW-1133">Transmembrane helix</keyword>
<evidence type="ECO:0000256" key="4">
    <source>
        <dbReference type="ARBA" id="ARBA00023136"/>
    </source>
</evidence>
<proteinExistence type="predicted"/>
<name>A0A3R9MPW2_ACHDE</name>
<feature type="transmembrane region" description="Helical" evidence="6">
    <location>
        <begin position="81"/>
        <end position="104"/>
    </location>
</feature>
<keyword evidence="4 6" id="KW-0472">Membrane</keyword>
<reference evidence="8 9" key="1">
    <citation type="submission" date="2020-05" db="EMBL/GenBank/DDBJ databases">
        <title>FDA dAtabase for Regulatory Grade micrObial Sequences (FDA-ARGOS): Supporting development and validation of Infectious Disease Dx tests.</title>
        <authorList>
            <person name="Sproer C."/>
            <person name="Gronow S."/>
            <person name="Severitt S."/>
            <person name="Schroder I."/>
            <person name="Tallon L."/>
            <person name="Sadzewicz L."/>
            <person name="Zhao X."/>
            <person name="Vavikolanu K."/>
            <person name="Mehta A."/>
            <person name="Aluvathingal J."/>
            <person name="Nadendla S."/>
            <person name="Myers T."/>
            <person name="Yan Y."/>
            <person name="Sichtig H."/>
        </authorList>
    </citation>
    <scope>NUCLEOTIDE SEQUENCE [LARGE SCALE GENOMIC DNA]</scope>
    <source>
        <strain evidence="8 9">FDAARGOS_787</strain>
    </source>
</reference>
<feature type="transmembrane region" description="Helical" evidence="6">
    <location>
        <begin position="260"/>
        <end position="277"/>
    </location>
</feature>
<feature type="transmembrane region" description="Helical" evidence="6">
    <location>
        <begin position="110"/>
        <end position="134"/>
    </location>
</feature>
<feature type="transmembrane region" description="Helical" evidence="6">
    <location>
        <begin position="146"/>
        <end position="170"/>
    </location>
</feature>
<dbReference type="GeneID" id="92848378"/>
<dbReference type="InterPro" id="IPR038770">
    <property type="entry name" value="Na+/solute_symporter_sf"/>
</dbReference>
<keyword evidence="2 6" id="KW-0812">Transmembrane</keyword>
<dbReference type="EMBL" id="CP054569">
    <property type="protein sequence ID" value="QKQ49323.1"/>
    <property type="molecule type" value="Genomic_DNA"/>
</dbReference>
<dbReference type="GO" id="GO:0015297">
    <property type="term" value="F:antiporter activity"/>
    <property type="evidence" value="ECO:0007669"/>
    <property type="project" value="InterPro"/>
</dbReference>
<dbReference type="Proteomes" id="UP000509782">
    <property type="component" value="Chromosome"/>
</dbReference>
<dbReference type="Gene3D" id="1.20.1530.20">
    <property type="match status" value="1"/>
</dbReference>
<evidence type="ECO:0000256" key="5">
    <source>
        <dbReference type="SAM" id="MobiDB-lite"/>
    </source>
</evidence>
<dbReference type="GO" id="GO:1902600">
    <property type="term" value="P:proton transmembrane transport"/>
    <property type="evidence" value="ECO:0007669"/>
    <property type="project" value="InterPro"/>
</dbReference>
<comment type="subcellular location">
    <subcellularLocation>
        <location evidence="1">Membrane</location>
        <topology evidence="1">Multi-pass membrane protein</topology>
    </subcellularLocation>
</comment>
<protein>
    <submittedName>
        <fullName evidence="8">Cation:proton antiporter</fullName>
    </submittedName>
</protein>